<dbReference type="InterPro" id="IPR034333">
    <property type="entry name" value="GST_Zeta_N"/>
</dbReference>
<dbReference type="SFLD" id="SFLDG00358">
    <property type="entry name" value="Main_(cytGST)"/>
    <property type="match status" value="1"/>
</dbReference>
<feature type="domain" description="GST N-terminal" evidence="1">
    <location>
        <begin position="2"/>
        <end position="83"/>
    </location>
</feature>
<dbReference type="CDD" id="cd03191">
    <property type="entry name" value="GST_C_Zeta"/>
    <property type="match status" value="1"/>
</dbReference>
<dbReference type="InterPro" id="IPR040079">
    <property type="entry name" value="Glutathione_S-Trfase"/>
</dbReference>
<dbReference type="PROSITE" id="PS50404">
    <property type="entry name" value="GST_NTER"/>
    <property type="match status" value="1"/>
</dbReference>
<keyword evidence="4" id="KW-1185">Reference proteome</keyword>
<dbReference type="GO" id="GO:0016034">
    <property type="term" value="F:maleylacetoacetate isomerase activity"/>
    <property type="evidence" value="ECO:0007669"/>
    <property type="project" value="UniProtKB-EC"/>
</dbReference>
<name>A0ABS6SIT3_9SPHN</name>
<evidence type="ECO:0000313" key="3">
    <source>
        <dbReference type="EMBL" id="MBV7257846.1"/>
    </source>
</evidence>
<dbReference type="Pfam" id="PF02798">
    <property type="entry name" value="GST_N"/>
    <property type="match status" value="1"/>
</dbReference>
<reference evidence="3 4" key="1">
    <citation type="submission" date="2021-04" db="EMBL/GenBank/DDBJ databases">
        <authorList>
            <person name="Pira H."/>
            <person name="Risdian C."/>
            <person name="Wink J."/>
        </authorList>
    </citation>
    <scope>NUCLEOTIDE SEQUENCE [LARGE SCALE GENOMIC DNA]</scope>
    <source>
        <strain evidence="3 4">WHA3</strain>
    </source>
</reference>
<accession>A0ABS6SIT3</accession>
<dbReference type="InterPro" id="IPR004045">
    <property type="entry name" value="Glutathione_S-Trfase_N"/>
</dbReference>
<dbReference type="EC" id="5.2.1.2" evidence="3"/>
<organism evidence="3 4">
    <name type="scientific">Pacificimonas pallii</name>
    <dbReference type="NCBI Taxonomy" id="2827236"/>
    <lineage>
        <taxon>Bacteria</taxon>
        <taxon>Pseudomonadati</taxon>
        <taxon>Pseudomonadota</taxon>
        <taxon>Alphaproteobacteria</taxon>
        <taxon>Sphingomonadales</taxon>
        <taxon>Sphingosinicellaceae</taxon>
        <taxon>Pacificimonas</taxon>
    </lineage>
</organism>
<protein>
    <submittedName>
        <fullName evidence="3">Maleylacetoacetate isomerase</fullName>
        <ecNumber evidence="3">5.2.1.2</ecNumber>
    </submittedName>
</protein>
<dbReference type="CDD" id="cd03042">
    <property type="entry name" value="GST_N_Zeta"/>
    <property type="match status" value="1"/>
</dbReference>
<gene>
    <name evidence="3" type="primary">maiA</name>
    <name evidence="3" type="ORF">KCG44_13755</name>
</gene>
<dbReference type="NCBIfam" id="TIGR01262">
    <property type="entry name" value="maiA"/>
    <property type="match status" value="1"/>
</dbReference>
<dbReference type="InterPro" id="IPR034330">
    <property type="entry name" value="GST_Zeta_C"/>
</dbReference>
<dbReference type="PANTHER" id="PTHR42673">
    <property type="entry name" value="MALEYLACETOACETATE ISOMERASE"/>
    <property type="match status" value="1"/>
</dbReference>
<sequence length="213" mass="24045">MSDRILYDYWRSTAAYRVRIVLHLKGLEHDHKSVDLVKGAQSGVGFKMLNPHGRVPYLIDGEVGLNQSLAICEYLDEVYPEPTILPGDAATRARIRGAAQIIACDVHPLNNLSVLNYLKGELGQDEDAVRDWYHHWIDTGFRALEEQAEAAAGPYLFGDRVTLADICLAPQMYNARRFRMNLEPYPGLVEIDKKLLEHDAFRAARPEAQEDAN</sequence>
<proteinExistence type="predicted"/>
<evidence type="ECO:0000259" key="2">
    <source>
        <dbReference type="PROSITE" id="PS50405"/>
    </source>
</evidence>
<evidence type="ECO:0000259" key="1">
    <source>
        <dbReference type="PROSITE" id="PS50404"/>
    </source>
</evidence>
<dbReference type="Pfam" id="PF13410">
    <property type="entry name" value="GST_C_2"/>
    <property type="match status" value="1"/>
</dbReference>
<dbReference type="EMBL" id="JAGSPA010000005">
    <property type="protein sequence ID" value="MBV7257846.1"/>
    <property type="molecule type" value="Genomic_DNA"/>
</dbReference>
<dbReference type="RefSeq" id="WP_218446692.1">
    <property type="nucleotide sequence ID" value="NZ_JAGSPA010000005.1"/>
</dbReference>
<feature type="domain" description="GST C-terminal" evidence="2">
    <location>
        <begin position="88"/>
        <end position="213"/>
    </location>
</feature>
<dbReference type="InterPro" id="IPR005955">
    <property type="entry name" value="GST_Zeta"/>
</dbReference>
<dbReference type="InterPro" id="IPR010987">
    <property type="entry name" value="Glutathione-S-Trfase_C-like"/>
</dbReference>
<dbReference type="SFLD" id="SFLDS00019">
    <property type="entry name" value="Glutathione_Transferase_(cytos"/>
    <property type="match status" value="1"/>
</dbReference>
<evidence type="ECO:0000313" key="4">
    <source>
        <dbReference type="Proteomes" id="UP000722336"/>
    </source>
</evidence>
<comment type="caution">
    <text evidence="3">The sequence shown here is derived from an EMBL/GenBank/DDBJ whole genome shotgun (WGS) entry which is preliminary data.</text>
</comment>
<keyword evidence="3" id="KW-0413">Isomerase</keyword>
<dbReference type="Proteomes" id="UP000722336">
    <property type="component" value="Unassembled WGS sequence"/>
</dbReference>
<dbReference type="PANTHER" id="PTHR42673:SF21">
    <property type="entry name" value="GLUTATHIONE S-TRANSFERASE YFCF"/>
    <property type="match status" value="1"/>
</dbReference>
<dbReference type="PROSITE" id="PS50405">
    <property type="entry name" value="GST_CTER"/>
    <property type="match status" value="1"/>
</dbReference>